<feature type="domain" description="NAD-dependent epimerase/dehydratase" evidence="2">
    <location>
        <begin position="4"/>
        <end position="213"/>
    </location>
</feature>
<comment type="similarity">
    <text evidence="1">Belongs to the NAD(P)-dependent epimerase/dehydratase family. SDR39U1 subfamily.</text>
</comment>
<dbReference type="PANTHER" id="PTHR11092:SF0">
    <property type="entry name" value="EPIMERASE FAMILY PROTEIN SDR39U1"/>
    <property type="match status" value="1"/>
</dbReference>
<dbReference type="NCBIfam" id="TIGR01777">
    <property type="entry name" value="yfcH"/>
    <property type="match status" value="1"/>
</dbReference>
<evidence type="ECO:0000259" key="3">
    <source>
        <dbReference type="Pfam" id="PF08338"/>
    </source>
</evidence>
<evidence type="ECO:0008006" key="6">
    <source>
        <dbReference type="Google" id="ProtNLM"/>
    </source>
</evidence>
<dbReference type="Proteomes" id="UP000000771">
    <property type="component" value="Chromosome"/>
</dbReference>
<dbReference type="Gene3D" id="3.40.50.720">
    <property type="entry name" value="NAD(P)-binding Rossmann-like Domain"/>
    <property type="match status" value="1"/>
</dbReference>
<dbReference type="InterPro" id="IPR001509">
    <property type="entry name" value="Epimerase_deHydtase"/>
</dbReference>
<dbReference type="KEGG" id="afo:Afer_1735"/>
<sequence length="307" mass="32312">MRVAVSGASGLIGRALVSVLRARGDEVLALRRGDAPDPAGTPIFSTNDERAWFDAIDGVDAVVHLAGAPIGERRWNAAVRSSIYASRVVGTRSVVRGLRQLTSPPRVLVCASAIGFYGDRGDEVLTEQSTAGEGFLARVVVDWEAEALRAREVVGRVVLARTGVVLAPDGGVLTRLLPMARLGLAGPFGHGRQFMSPISLVDEVRAIVHAIDTELDGPVNLVGPDPVRNRDFVAVLGRVVSRPAVLPVPAPVLEVVLGSEMARELLLVSQRVEPSVLGASGFAFEHPTVHAALSWAVRDGSLTAAGV</sequence>
<evidence type="ECO:0000313" key="4">
    <source>
        <dbReference type="EMBL" id="ACU54651.1"/>
    </source>
</evidence>
<protein>
    <recommendedName>
        <fullName evidence="6">NAD-dependent epimerase/dehydratase</fullName>
    </recommendedName>
</protein>
<dbReference type="Pfam" id="PF08338">
    <property type="entry name" value="DUF1731"/>
    <property type="match status" value="1"/>
</dbReference>
<dbReference type="EMBL" id="CP001631">
    <property type="protein sequence ID" value="ACU54651.1"/>
    <property type="molecule type" value="Genomic_DNA"/>
</dbReference>
<dbReference type="HOGENOM" id="CLU_047373_0_2_11"/>
<dbReference type="SUPFAM" id="SSF51735">
    <property type="entry name" value="NAD(P)-binding Rossmann-fold domains"/>
    <property type="match status" value="1"/>
</dbReference>
<dbReference type="OrthoDB" id="9801773at2"/>
<dbReference type="STRING" id="525909.Afer_1735"/>
<evidence type="ECO:0000259" key="2">
    <source>
        <dbReference type="Pfam" id="PF01370"/>
    </source>
</evidence>
<evidence type="ECO:0000313" key="5">
    <source>
        <dbReference type="Proteomes" id="UP000000771"/>
    </source>
</evidence>
<dbReference type="Pfam" id="PF01370">
    <property type="entry name" value="Epimerase"/>
    <property type="match status" value="1"/>
</dbReference>
<dbReference type="AlphaFoldDB" id="C7M0Z3"/>
<evidence type="ECO:0000256" key="1">
    <source>
        <dbReference type="ARBA" id="ARBA00009353"/>
    </source>
</evidence>
<feature type="domain" description="DUF1731" evidence="3">
    <location>
        <begin position="248"/>
        <end position="295"/>
    </location>
</feature>
<dbReference type="InterPro" id="IPR036291">
    <property type="entry name" value="NAD(P)-bd_dom_sf"/>
</dbReference>
<dbReference type="RefSeq" id="WP_015799130.1">
    <property type="nucleotide sequence ID" value="NC_013124.1"/>
</dbReference>
<reference evidence="4 5" key="1">
    <citation type="journal article" date="2009" name="Stand. Genomic Sci.">
        <title>Complete genome sequence of Acidimicrobium ferrooxidans type strain (ICP).</title>
        <authorList>
            <person name="Clum A."/>
            <person name="Nolan M."/>
            <person name="Lang E."/>
            <person name="Glavina Del Rio T."/>
            <person name="Tice H."/>
            <person name="Copeland A."/>
            <person name="Cheng J.F."/>
            <person name="Lucas S."/>
            <person name="Chen F."/>
            <person name="Bruce D."/>
            <person name="Goodwin L."/>
            <person name="Pitluck S."/>
            <person name="Ivanova N."/>
            <person name="Mavrommatis K."/>
            <person name="Mikhailova N."/>
            <person name="Pati A."/>
            <person name="Chen A."/>
            <person name="Palaniappan K."/>
            <person name="Goker M."/>
            <person name="Spring S."/>
            <person name="Land M."/>
            <person name="Hauser L."/>
            <person name="Chang Y.J."/>
            <person name="Jeffries C.C."/>
            <person name="Chain P."/>
            <person name="Bristow J."/>
            <person name="Eisen J.A."/>
            <person name="Markowitz V."/>
            <person name="Hugenholtz P."/>
            <person name="Kyrpides N.C."/>
            <person name="Klenk H.P."/>
            <person name="Lapidus A."/>
        </authorList>
    </citation>
    <scope>NUCLEOTIDE SEQUENCE [LARGE SCALE GENOMIC DNA]</scope>
    <source>
        <strain evidence="5">DSM 10331 / JCM 15462 / NBRC 103882 / ICP</strain>
    </source>
</reference>
<dbReference type="InterPro" id="IPR013549">
    <property type="entry name" value="DUF1731"/>
</dbReference>
<gene>
    <name evidence="4" type="ordered locus">Afer_1735</name>
</gene>
<dbReference type="PANTHER" id="PTHR11092">
    <property type="entry name" value="SUGAR NUCLEOTIDE EPIMERASE RELATED"/>
    <property type="match status" value="1"/>
</dbReference>
<dbReference type="eggNOG" id="COG1090">
    <property type="taxonomic scope" value="Bacteria"/>
</dbReference>
<accession>C7M0Z3</accession>
<organism evidence="4 5">
    <name type="scientific">Acidimicrobium ferrooxidans (strain DSM 10331 / JCM 15462 / NBRC 103882 / ICP)</name>
    <dbReference type="NCBI Taxonomy" id="525909"/>
    <lineage>
        <taxon>Bacteria</taxon>
        <taxon>Bacillati</taxon>
        <taxon>Actinomycetota</taxon>
        <taxon>Acidimicrobiia</taxon>
        <taxon>Acidimicrobiales</taxon>
        <taxon>Acidimicrobiaceae</taxon>
        <taxon>Acidimicrobium</taxon>
    </lineage>
</organism>
<keyword evidence="5" id="KW-1185">Reference proteome</keyword>
<name>C7M0Z3_ACIFD</name>
<proteinExistence type="inferred from homology"/>
<dbReference type="InterPro" id="IPR010099">
    <property type="entry name" value="SDR39U1"/>
</dbReference>